<organism evidence="2">
    <name type="scientific">Phenylobacterium glaciei</name>
    <dbReference type="NCBI Taxonomy" id="2803784"/>
    <lineage>
        <taxon>Bacteria</taxon>
        <taxon>Pseudomonadati</taxon>
        <taxon>Pseudomonadota</taxon>
        <taxon>Alphaproteobacteria</taxon>
        <taxon>Caulobacterales</taxon>
        <taxon>Caulobacteraceae</taxon>
        <taxon>Phenylobacterium</taxon>
    </lineage>
</organism>
<reference evidence="2" key="1">
    <citation type="submission" date="2021-01" db="EMBL/GenBank/DDBJ databases">
        <title>Genome sequence of Phenylobacterium sp. 20VBR1 isolated from a valley glaceir, Ny-Alesund, Svalbard.</title>
        <authorList>
            <person name="Thomas F.A."/>
            <person name="Krishnan K.P."/>
            <person name="Sinha R.K."/>
        </authorList>
    </citation>
    <scope>NUCLEOTIDE SEQUENCE</scope>
    <source>
        <strain evidence="2">20VBR1</strain>
    </source>
</reference>
<evidence type="ECO:0000313" key="2">
    <source>
        <dbReference type="EMBL" id="QQZ48904.1"/>
    </source>
</evidence>
<protein>
    <submittedName>
        <fullName evidence="2">Uncharacterized protein</fullName>
    </submittedName>
</protein>
<sequence length="123" mass="13939">MLVEVLALLVFMAMAFAFVMREEGDRTNPWKEKADKLEQQVQALERVNRTLTTQIAALKRQISQLEDSIRLLVAEHDGTLPPNGYVTIPGHPLQRRPAKLRTYKPFSTRRGATMPGCGLNWPP</sequence>
<dbReference type="AlphaFoldDB" id="A0A974S7A8"/>
<keyword evidence="1" id="KW-0175">Coiled coil</keyword>
<name>A0A974S7A8_9CAUL</name>
<evidence type="ECO:0000256" key="1">
    <source>
        <dbReference type="SAM" id="Coils"/>
    </source>
</evidence>
<dbReference type="EMBL" id="CP068570">
    <property type="protein sequence ID" value="QQZ48904.1"/>
    <property type="molecule type" value="Genomic_DNA"/>
</dbReference>
<dbReference type="Gene3D" id="1.20.5.170">
    <property type="match status" value="1"/>
</dbReference>
<gene>
    <name evidence="2" type="ORF">JKL49_16595</name>
</gene>
<feature type="coiled-coil region" evidence="1">
    <location>
        <begin position="34"/>
        <end position="75"/>
    </location>
</feature>
<accession>A0A974S7A8</accession>
<proteinExistence type="predicted"/>